<evidence type="ECO:0000256" key="11">
    <source>
        <dbReference type="ARBA" id="ARBA00047944"/>
    </source>
</evidence>
<keyword evidence="7 12" id="KW-0489">Methyltransferase</keyword>
<protein>
    <recommendedName>
        <fullName evidence="4 12">Ribosomal RNA small subunit methyltransferase E</fullName>
        <ecNumber evidence="3 12">2.1.1.193</ecNumber>
    </recommendedName>
</protein>
<keyword evidence="6 12" id="KW-0698">rRNA processing</keyword>
<evidence type="ECO:0000313" key="15">
    <source>
        <dbReference type="EMBL" id="AZR73170.1"/>
    </source>
</evidence>
<dbReference type="InterPro" id="IPR029026">
    <property type="entry name" value="tRNA_m1G_MTases_N"/>
</dbReference>
<evidence type="ECO:0000256" key="10">
    <source>
        <dbReference type="ARBA" id="ARBA00025699"/>
    </source>
</evidence>
<dbReference type="InterPro" id="IPR006700">
    <property type="entry name" value="RsmE"/>
</dbReference>
<evidence type="ECO:0000256" key="12">
    <source>
        <dbReference type="PIRNR" id="PIRNR015601"/>
    </source>
</evidence>
<comment type="subcellular location">
    <subcellularLocation>
        <location evidence="1 12">Cytoplasm</location>
    </subcellularLocation>
</comment>
<organism evidence="15 16">
    <name type="scientific">Anoxybacter fermentans</name>
    <dbReference type="NCBI Taxonomy" id="1323375"/>
    <lineage>
        <taxon>Bacteria</taxon>
        <taxon>Bacillati</taxon>
        <taxon>Bacillota</taxon>
        <taxon>Clostridia</taxon>
        <taxon>Halanaerobiales</taxon>
        <taxon>Anoxybacter</taxon>
    </lineage>
</organism>
<gene>
    <name evidence="15" type="ORF">BBF96_07090</name>
</gene>
<dbReference type="Gene3D" id="2.40.240.20">
    <property type="entry name" value="Hypothetical PUA domain-like, domain 1"/>
    <property type="match status" value="1"/>
</dbReference>
<dbReference type="KEGG" id="aft:BBF96_07090"/>
<dbReference type="InterPro" id="IPR046887">
    <property type="entry name" value="RsmE_PUA-like"/>
</dbReference>
<feature type="domain" description="Ribosomal RNA small subunit methyltransferase E PUA-like" evidence="14">
    <location>
        <begin position="19"/>
        <end position="66"/>
    </location>
</feature>
<dbReference type="Gene3D" id="3.40.1280.10">
    <property type="match status" value="1"/>
</dbReference>
<evidence type="ECO:0000256" key="1">
    <source>
        <dbReference type="ARBA" id="ARBA00004496"/>
    </source>
</evidence>
<dbReference type="OrthoDB" id="9815641at2"/>
<dbReference type="GO" id="GO:0005737">
    <property type="term" value="C:cytoplasm"/>
    <property type="evidence" value="ECO:0007669"/>
    <property type="project" value="UniProtKB-SubCell"/>
</dbReference>
<evidence type="ECO:0000259" key="13">
    <source>
        <dbReference type="Pfam" id="PF04452"/>
    </source>
</evidence>
<reference evidence="15 16" key="1">
    <citation type="submission" date="2016-07" db="EMBL/GenBank/DDBJ databases">
        <title>Genome and transcriptome analysis of iron-reducing fermentative bacteria Anoxybacter fermentans.</title>
        <authorList>
            <person name="Zeng X."/>
            <person name="Shao Z."/>
        </authorList>
    </citation>
    <scope>NUCLEOTIDE SEQUENCE [LARGE SCALE GENOMIC DNA]</scope>
    <source>
        <strain evidence="15 16">DY22613</strain>
    </source>
</reference>
<dbReference type="InterPro" id="IPR029028">
    <property type="entry name" value="Alpha/beta_knot_MTases"/>
</dbReference>
<dbReference type="InterPro" id="IPR015947">
    <property type="entry name" value="PUA-like_sf"/>
</dbReference>
<comment type="similarity">
    <text evidence="2 12">Belongs to the RNA methyltransferase RsmE family.</text>
</comment>
<evidence type="ECO:0000256" key="8">
    <source>
        <dbReference type="ARBA" id="ARBA00022679"/>
    </source>
</evidence>
<evidence type="ECO:0000256" key="9">
    <source>
        <dbReference type="ARBA" id="ARBA00022691"/>
    </source>
</evidence>
<evidence type="ECO:0000256" key="7">
    <source>
        <dbReference type="ARBA" id="ARBA00022603"/>
    </source>
</evidence>
<dbReference type="AlphaFoldDB" id="A0A3S9SY40"/>
<dbReference type="NCBIfam" id="TIGR00046">
    <property type="entry name" value="RsmE family RNA methyltransferase"/>
    <property type="match status" value="1"/>
</dbReference>
<evidence type="ECO:0000256" key="4">
    <source>
        <dbReference type="ARBA" id="ARBA00013673"/>
    </source>
</evidence>
<evidence type="ECO:0000259" key="14">
    <source>
        <dbReference type="Pfam" id="PF20260"/>
    </source>
</evidence>
<dbReference type="NCBIfam" id="NF008692">
    <property type="entry name" value="PRK11713.1-5"/>
    <property type="match status" value="1"/>
</dbReference>
<dbReference type="Pfam" id="PF20260">
    <property type="entry name" value="PUA_4"/>
    <property type="match status" value="1"/>
</dbReference>
<keyword evidence="16" id="KW-1185">Reference proteome</keyword>
<proteinExistence type="inferred from homology"/>
<feature type="domain" description="Ribosomal RNA small subunit methyltransferase E methyltransferase" evidence="13">
    <location>
        <begin position="76"/>
        <end position="246"/>
    </location>
</feature>
<dbReference type="EMBL" id="CP016379">
    <property type="protein sequence ID" value="AZR73170.1"/>
    <property type="molecule type" value="Genomic_DNA"/>
</dbReference>
<dbReference type="Pfam" id="PF04452">
    <property type="entry name" value="Methyltrans_RNA"/>
    <property type="match status" value="1"/>
</dbReference>
<dbReference type="PANTHER" id="PTHR30027">
    <property type="entry name" value="RIBOSOMAL RNA SMALL SUBUNIT METHYLTRANSFERASE E"/>
    <property type="match status" value="1"/>
</dbReference>
<sequence>MHRFFVKPENIIRDKEVIITGDDVQHITRSLRLKSGDQMIACDGKGTDYLVELIDLNQKEITCRIIESRKSRGEPDIEVTLFQGLPKSDKMDLITQKCTELGIRRIIPVETGRTIVKLNDKKAKRRVERWQKIAYEAAKQSQRGKIPSIGPILNLNEALEMIKKEKYDLFLVPWEEARGNSIRQVLKNWNVDKKAGLKRIAYMIGPEGGLEEKEVQTLIDLGAQPVTLGPRILRTETAGFVVLTVLMYEFLEMEDV</sequence>
<dbReference type="PIRSF" id="PIRSF015601">
    <property type="entry name" value="MTase_slr0722"/>
    <property type="match status" value="1"/>
</dbReference>
<dbReference type="SUPFAM" id="SSF88697">
    <property type="entry name" value="PUA domain-like"/>
    <property type="match status" value="1"/>
</dbReference>
<evidence type="ECO:0000313" key="16">
    <source>
        <dbReference type="Proteomes" id="UP000267250"/>
    </source>
</evidence>
<keyword evidence="5 12" id="KW-0963">Cytoplasm</keyword>
<evidence type="ECO:0000256" key="2">
    <source>
        <dbReference type="ARBA" id="ARBA00005528"/>
    </source>
</evidence>
<keyword evidence="8 12" id="KW-0808">Transferase</keyword>
<evidence type="ECO:0000256" key="3">
    <source>
        <dbReference type="ARBA" id="ARBA00012328"/>
    </source>
</evidence>
<evidence type="ECO:0000256" key="5">
    <source>
        <dbReference type="ARBA" id="ARBA00022490"/>
    </source>
</evidence>
<dbReference type="RefSeq" id="WP_127016504.1">
    <property type="nucleotide sequence ID" value="NZ_CP016379.1"/>
</dbReference>
<dbReference type="EC" id="2.1.1.193" evidence="3 12"/>
<dbReference type="SUPFAM" id="SSF75217">
    <property type="entry name" value="alpha/beta knot"/>
    <property type="match status" value="1"/>
</dbReference>
<accession>A0A3S9SY40</accession>
<dbReference type="CDD" id="cd18084">
    <property type="entry name" value="RsmE-like"/>
    <property type="match status" value="1"/>
</dbReference>
<name>A0A3S9SY40_9FIRM</name>
<dbReference type="InterPro" id="IPR046886">
    <property type="entry name" value="RsmE_MTase_dom"/>
</dbReference>
<keyword evidence="9 12" id="KW-0949">S-adenosyl-L-methionine</keyword>
<comment type="catalytic activity">
    <reaction evidence="11 12">
        <text>uridine(1498) in 16S rRNA + S-adenosyl-L-methionine = N(3)-methyluridine(1498) in 16S rRNA + S-adenosyl-L-homocysteine + H(+)</text>
        <dbReference type="Rhea" id="RHEA:42920"/>
        <dbReference type="Rhea" id="RHEA-COMP:10283"/>
        <dbReference type="Rhea" id="RHEA-COMP:10284"/>
        <dbReference type="ChEBI" id="CHEBI:15378"/>
        <dbReference type="ChEBI" id="CHEBI:57856"/>
        <dbReference type="ChEBI" id="CHEBI:59789"/>
        <dbReference type="ChEBI" id="CHEBI:65315"/>
        <dbReference type="ChEBI" id="CHEBI:74502"/>
        <dbReference type="EC" id="2.1.1.193"/>
    </reaction>
</comment>
<comment type="function">
    <text evidence="10 12">Specifically methylates the N3 position of the uracil ring of uridine 1498 (m3U1498) in 16S rRNA. Acts on the fully assembled 30S ribosomal subunit.</text>
</comment>
<dbReference type="GO" id="GO:0070475">
    <property type="term" value="P:rRNA base methylation"/>
    <property type="evidence" value="ECO:0007669"/>
    <property type="project" value="TreeGrafter"/>
</dbReference>
<dbReference type="PANTHER" id="PTHR30027:SF3">
    <property type="entry name" value="16S RRNA (URACIL(1498)-N(3))-METHYLTRANSFERASE"/>
    <property type="match status" value="1"/>
</dbReference>
<dbReference type="Proteomes" id="UP000267250">
    <property type="component" value="Chromosome"/>
</dbReference>
<dbReference type="GO" id="GO:0070042">
    <property type="term" value="F:rRNA (uridine-N3-)-methyltransferase activity"/>
    <property type="evidence" value="ECO:0007669"/>
    <property type="project" value="TreeGrafter"/>
</dbReference>
<evidence type="ECO:0000256" key="6">
    <source>
        <dbReference type="ARBA" id="ARBA00022552"/>
    </source>
</evidence>